<dbReference type="InterPro" id="IPR013785">
    <property type="entry name" value="Aldolase_TIM"/>
</dbReference>
<feature type="binding site" evidence="7">
    <location>
        <begin position="108"/>
        <end position="110"/>
    </location>
    <ligand>
        <name>FMN</name>
        <dbReference type="ChEBI" id="CHEBI:58210"/>
    </ligand>
</feature>
<dbReference type="InterPro" id="IPR012133">
    <property type="entry name" value="Alpha-hydoxy_acid_DH_FMN"/>
</dbReference>
<feature type="binding site" evidence="7">
    <location>
        <position position="195"/>
    </location>
    <ligand>
        <name>glyoxylate</name>
        <dbReference type="ChEBI" id="CHEBI:36655"/>
    </ligand>
</feature>
<evidence type="ECO:0000256" key="7">
    <source>
        <dbReference type="PIRSR" id="PIRSR000138-2"/>
    </source>
</evidence>
<dbReference type="Proteomes" id="UP000198634">
    <property type="component" value="Unassembled WGS sequence"/>
</dbReference>
<evidence type="ECO:0000256" key="5">
    <source>
        <dbReference type="ARBA" id="ARBA00024042"/>
    </source>
</evidence>
<feature type="binding site" evidence="7">
    <location>
        <position position="281"/>
    </location>
    <ligand>
        <name>FMN</name>
        <dbReference type="ChEBI" id="CHEBI:58210"/>
    </ligand>
</feature>
<keyword evidence="3 7" id="KW-0288">FMN</keyword>
<dbReference type="PROSITE" id="PS51349">
    <property type="entry name" value="FMN_HYDROXY_ACID_DH_2"/>
    <property type="match status" value="1"/>
</dbReference>
<feature type="binding site" evidence="7">
    <location>
        <position position="160"/>
    </location>
    <ligand>
        <name>glyoxylate</name>
        <dbReference type="ChEBI" id="CHEBI:36655"/>
    </ligand>
</feature>
<evidence type="ECO:0000256" key="2">
    <source>
        <dbReference type="ARBA" id="ARBA00022630"/>
    </source>
</evidence>
<name>A0A1H9EYP6_9RHOB</name>
<evidence type="ECO:0000256" key="4">
    <source>
        <dbReference type="ARBA" id="ARBA00023002"/>
    </source>
</evidence>
<sequence length="408" mass="44191">MHIAGAAFSAACARPLDKSLAARTDADMDLMQRYPAISDLKARARRRMPWFVFEYLDSATGTEAVHGRNRAGLDAVKMMPSILHGEMVPDLSVELFGKMHPLPFGVSPVGMSGLFWPNAERILAAAATKAGLPYGLSTVASRTPEEVGPHLDGNGWFQIYPPRDPGIRADMLKRAKDAGFSALVLTVDVPVASRRERQTRSGLTSPPRLTPRLMMQVARCPAWAMGTAKLGMPRMRLIDGYADKVTGLSSTEHVGYLLRTSPDWEYLKALRDGWDGPLIVKGVLDARDVAPLEAAGVDAIWISNHAGRQFDGAPSSIEVLPAIRAATKLPVIFDSGIEGGLDMCRALALGADFVMMGRAWHYALGALGDAGPAHLIEMLRKDIESNMGQMGARTLAELRDRAIGVEKR</sequence>
<dbReference type="SUPFAM" id="SSF51395">
    <property type="entry name" value="FMN-linked oxidoreductases"/>
    <property type="match status" value="1"/>
</dbReference>
<dbReference type="GO" id="GO:0010181">
    <property type="term" value="F:FMN binding"/>
    <property type="evidence" value="ECO:0007669"/>
    <property type="project" value="InterPro"/>
</dbReference>
<feature type="binding site" evidence="7">
    <location>
        <position position="308"/>
    </location>
    <ligand>
        <name>glyoxylate</name>
        <dbReference type="ChEBI" id="CHEBI:36655"/>
    </ligand>
</feature>
<dbReference type="InterPro" id="IPR037396">
    <property type="entry name" value="FMN_HAD"/>
</dbReference>
<feature type="binding site" evidence="7">
    <location>
        <position position="137"/>
    </location>
    <ligand>
        <name>FMN</name>
        <dbReference type="ChEBI" id="CHEBI:58210"/>
    </ligand>
</feature>
<dbReference type="GO" id="GO:0005886">
    <property type="term" value="C:plasma membrane"/>
    <property type="evidence" value="ECO:0007669"/>
    <property type="project" value="TreeGrafter"/>
</dbReference>
<feature type="binding site" evidence="7">
    <location>
        <position position="305"/>
    </location>
    <ligand>
        <name>glyoxylate</name>
        <dbReference type="ChEBI" id="CHEBI:36655"/>
    </ligand>
</feature>
<dbReference type="GO" id="GO:0009060">
    <property type="term" value="P:aerobic respiration"/>
    <property type="evidence" value="ECO:0007669"/>
    <property type="project" value="TreeGrafter"/>
</dbReference>
<gene>
    <name evidence="9" type="ORF">SAMN04488092_105223</name>
</gene>
<feature type="binding site" evidence="7">
    <location>
        <begin position="357"/>
        <end position="358"/>
    </location>
    <ligand>
        <name>FMN</name>
        <dbReference type="ChEBI" id="CHEBI:58210"/>
    </ligand>
</feature>
<dbReference type="CDD" id="cd02809">
    <property type="entry name" value="alpha_hydroxyacid_oxid_FMN"/>
    <property type="match status" value="1"/>
</dbReference>
<dbReference type="PIRSF" id="PIRSF000138">
    <property type="entry name" value="Al-hdrx_acd_dh"/>
    <property type="match status" value="1"/>
</dbReference>
<feature type="binding site" evidence="7">
    <location>
        <position position="186"/>
    </location>
    <ligand>
        <name>FMN</name>
        <dbReference type="ChEBI" id="CHEBI:58210"/>
    </ligand>
</feature>
<dbReference type="EMBL" id="FOEP01000005">
    <property type="protein sequence ID" value="SEQ30755.1"/>
    <property type="molecule type" value="Genomic_DNA"/>
</dbReference>
<keyword evidence="2 7" id="KW-0285">Flavoprotein</keyword>
<evidence type="ECO:0000256" key="1">
    <source>
        <dbReference type="ARBA" id="ARBA00001917"/>
    </source>
</evidence>
<feature type="binding site" evidence="7">
    <location>
        <position position="303"/>
    </location>
    <ligand>
        <name>FMN</name>
        <dbReference type="ChEBI" id="CHEBI:58210"/>
    </ligand>
</feature>
<feature type="active site" description="Proton acceptor" evidence="6">
    <location>
        <position position="305"/>
    </location>
</feature>
<reference evidence="9 10" key="1">
    <citation type="submission" date="2016-10" db="EMBL/GenBank/DDBJ databases">
        <authorList>
            <person name="de Groot N.N."/>
        </authorList>
    </citation>
    <scope>NUCLEOTIDE SEQUENCE [LARGE SCALE GENOMIC DNA]</scope>
    <source>
        <strain evidence="9 10">DSM 22007</strain>
    </source>
</reference>
<dbReference type="Gene3D" id="3.20.20.70">
    <property type="entry name" value="Aldolase class I"/>
    <property type="match status" value="1"/>
</dbReference>
<keyword evidence="10" id="KW-1185">Reference proteome</keyword>
<dbReference type="STRING" id="657014.SAMN04488092_105223"/>
<feature type="domain" description="FMN hydroxy acid dehydrogenase" evidence="8">
    <location>
        <begin position="29"/>
        <end position="408"/>
    </location>
</feature>
<evidence type="ECO:0000256" key="6">
    <source>
        <dbReference type="PIRSR" id="PIRSR000138-1"/>
    </source>
</evidence>
<evidence type="ECO:0000313" key="10">
    <source>
        <dbReference type="Proteomes" id="UP000198634"/>
    </source>
</evidence>
<dbReference type="InterPro" id="IPR000262">
    <property type="entry name" value="FMN-dep_DH"/>
</dbReference>
<feature type="binding site" evidence="7">
    <location>
        <position position="55"/>
    </location>
    <ligand>
        <name>glyoxylate</name>
        <dbReference type="ChEBI" id="CHEBI:36655"/>
    </ligand>
</feature>
<evidence type="ECO:0000259" key="8">
    <source>
        <dbReference type="PROSITE" id="PS51349"/>
    </source>
</evidence>
<feature type="binding site" evidence="7">
    <location>
        <position position="158"/>
    </location>
    <ligand>
        <name>FMN</name>
        <dbReference type="ChEBI" id="CHEBI:58210"/>
    </ligand>
</feature>
<dbReference type="PANTHER" id="PTHR10578:SF107">
    <property type="entry name" value="2-HYDROXYACID OXIDASE 1"/>
    <property type="match status" value="1"/>
</dbReference>
<evidence type="ECO:0000313" key="9">
    <source>
        <dbReference type="EMBL" id="SEQ30755.1"/>
    </source>
</evidence>
<evidence type="ECO:0000256" key="3">
    <source>
        <dbReference type="ARBA" id="ARBA00022643"/>
    </source>
</evidence>
<keyword evidence="4" id="KW-0560">Oxidoreductase</keyword>
<comment type="similarity">
    <text evidence="5">Belongs to the FMN-dependent alpha-hydroxy acid dehydrogenase family.</text>
</comment>
<organism evidence="9 10">
    <name type="scientific">Thalassovita taeanensis</name>
    <dbReference type="NCBI Taxonomy" id="657014"/>
    <lineage>
        <taxon>Bacteria</taxon>
        <taxon>Pseudomonadati</taxon>
        <taxon>Pseudomonadota</taxon>
        <taxon>Alphaproteobacteria</taxon>
        <taxon>Rhodobacterales</taxon>
        <taxon>Roseobacteraceae</taxon>
        <taxon>Thalassovita</taxon>
    </lineage>
</organism>
<proteinExistence type="inferred from homology"/>
<comment type="cofactor">
    <cofactor evidence="1">
        <name>FMN</name>
        <dbReference type="ChEBI" id="CHEBI:58210"/>
    </cofactor>
</comment>
<dbReference type="Pfam" id="PF01070">
    <property type="entry name" value="FMN_dh"/>
    <property type="match status" value="1"/>
</dbReference>
<dbReference type="AlphaFoldDB" id="A0A1H9EYP6"/>
<accession>A0A1H9EYP6</accession>
<dbReference type="GO" id="GO:0004459">
    <property type="term" value="F:L-lactate dehydrogenase (NAD+) activity"/>
    <property type="evidence" value="ECO:0007669"/>
    <property type="project" value="TreeGrafter"/>
</dbReference>
<dbReference type="PANTHER" id="PTHR10578">
    <property type="entry name" value="S -2-HYDROXY-ACID OXIDASE-RELATED"/>
    <property type="match status" value="1"/>
</dbReference>
<protein>
    <submittedName>
        <fullName evidence="9">L-lactate dehydrogenase (Cytochrome)</fullName>
    </submittedName>
</protein>